<keyword evidence="4 8" id="KW-1133">Transmembrane helix</keyword>
<reference evidence="10 11" key="1">
    <citation type="journal article" date="2018" name="Proc. Natl. Acad. Sci. U.S.A.">
        <title>Draft genome sequence of Camellia sinensis var. sinensis provides insights into the evolution of the tea genome and tea quality.</title>
        <authorList>
            <person name="Wei C."/>
            <person name="Yang H."/>
            <person name="Wang S."/>
            <person name="Zhao J."/>
            <person name="Liu C."/>
            <person name="Gao L."/>
            <person name="Xia E."/>
            <person name="Lu Y."/>
            <person name="Tai Y."/>
            <person name="She G."/>
            <person name="Sun J."/>
            <person name="Cao H."/>
            <person name="Tong W."/>
            <person name="Gao Q."/>
            <person name="Li Y."/>
            <person name="Deng W."/>
            <person name="Jiang X."/>
            <person name="Wang W."/>
            <person name="Chen Q."/>
            <person name="Zhang S."/>
            <person name="Li H."/>
            <person name="Wu J."/>
            <person name="Wang P."/>
            <person name="Li P."/>
            <person name="Shi C."/>
            <person name="Zheng F."/>
            <person name="Jian J."/>
            <person name="Huang B."/>
            <person name="Shan D."/>
            <person name="Shi M."/>
            <person name="Fang C."/>
            <person name="Yue Y."/>
            <person name="Li F."/>
            <person name="Li D."/>
            <person name="Wei S."/>
            <person name="Han B."/>
            <person name="Jiang C."/>
            <person name="Yin Y."/>
            <person name="Xia T."/>
            <person name="Zhang Z."/>
            <person name="Bennetzen J.L."/>
            <person name="Zhao S."/>
            <person name="Wan X."/>
        </authorList>
    </citation>
    <scope>NUCLEOTIDE SEQUENCE [LARGE SCALE GENOMIC DNA]</scope>
    <source>
        <strain evidence="11">cv. Shuchazao</strain>
        <tissue evidence="10">Leaf</tissue>
    </source>
</reference>
<feature type="transmembrane region" description="Helical" evidence="8">
    <location>
        <begin position="252"/>
        <end position="269"/>
    </location>
</feature>
<dbReference type="PROSITE" id="PS50088">
    <property type="entry name" value="ANK_REPEAT"/>
    <property type="match status" value="3"/>
</dbReference>
<proteinExistence type="predicted"/>
<evidence type="ECO:0000256" key="5">
    <source>
        <dbReference type="ARBA" id="ARBA00023043"/>
    </source>
</evidence>
<dbReference type="Gene3D" id="1.25.40.20">
    <property type="entry name" value="Ankyrin repeat-containing domain"/>
    <property type="match status" value="2"/>
</dbReference>
<comment type="subcellular location">
    <subcellularLocation>
        <location evidence="1">Membrane</location>
        <topology evidence="1">Multi-pass membrane protein</topology>
    </subcellularLocation>
</comment>
<gene>
    <name evidence="10" type="ORF">TEA_029715</name>
</gene>
<evidence type="ECO:0000256" key="7">
    <source>
        <dbReference type="PROSITE-ProRule" id="PRU00023"/>
    </source>
</evidence>
<evidence type="ECO:0000256" key="1">
    <source>
        <dbReference type="ARBA" id="ARBA00004141"/>
    </source>
</evidence>
<protein>
    <recommendedName>
        <fullName evidence="9">PGG domain-containing protein</fullName>
    </recommendedName>
</protein>
<evidence type="ECO:0000256" key="4">
    <source>
        <dbReference type="ARBA" id="ARBA00022989"/>
    </source>
</evidence>
<keyword evidence="11" id="KW-1185">Reference proteome</keyword>
<dbReference type="Proteomes" id="UP000306102">
    <property type="component" value="Unassembled WGS sequence"/>
</dbReference>
<evidence type="ECO:0000259" key="9">
    <source>
        <dbReference type="Pfam" id="PF13962"/>
    </source>
</evidence>
<dbReference type="SUPFAM" id="SSF48403">
    <property type="entry name" value="Ankyrin repeat"/>
    <property type="match status" value="1"/>
</dbReference>
<evidence type="ECO:0000256" key="3">
    <source>
        <dbReference type="ARBA" id="ARBA00022737"/>
    </source>
</evidence>
<organism evidence="10 11">
    <name type="scientific">Camellia sinensis var. sinensis</name>
    <name type="common">China tea</name>
    <dbReference type="NCBI Taxonomy" id="542762"/>
    <lineage>
        <taxon>Eukaryota</taxon>
        <taxon>Viridiplantae</taxon>
        <taxon>Streptophyta</taxon>
        <taxon>Embryophyta</taxon>
        <taxon>Tracheophyta</taxon>
        <taxon>Spermatophyta</taxon>
        <taxon>Magnoliopsida</taxon>
        <taxon>eudicotyledons</taxon>
        <taxon>Gunneridae</taxon>
        <taxon>Pentapetalae</taxon>
        <taxon>asterids</taxon>
        <taxon>Ericales</taxon>
        <taxon>Theaceae</taxon>
        <taxon>Camellia</taxon>
    </lineage>
</organism>
<keyword evidence="5 7" id="KW-0040">ANK repeat</keyword>
<dbReference type="InterPro" id="IPR026961">
    <property type="entry name" value="PGG_dom"/>
</dbReference>
<dbReference type="PROSITE" id="PS50297">
    <property type="entry name" value="ANK_REP_REGION"/>
    <property type="match status" value="3"/>
</dbReference>
<feature type="transmembrane region" description="Helical" evidence="8">
    <location>
        <begin position="332"/>
        <end position="353"/>
    </location>
</feature>
<dbReference type="InterPro" id="IPR002110">
    <property type="entry name" value="Ankyrin_rpt"/>
</dbReference>
<dbReference type="AlphaFoldDB" id="A0A4S4EKR1"/>
<evidence type="ECO:0000313" key="10">
    <source>
        <dbReference type="EMBL" id="THG16665.1"/>
    </source>
</evidence>
<dbReference type="SMART" id="SM00248">
    <property type="entry name" value="ANK"/>
    <property type="match status" value="5"/>
</dbReference>
<dbReference type="PANTHER" id="PTHR24186:SF37">
    <property type="entry name" value="PGG DOMAIN-CONTAINING PROTEIN"/>
    <property type="match status" value="1"/>
</dbReference>
<feature type="repeat" description="ANK" evidence="7">
    <location>
        <begin position="161"/>
        <end position="184"/>
    </location>
</feature>
<keyword evidence="2 8" id="KW-0812">Transmembrane</keyword>
<dbReference type="STRING" id="542762.A0A4S4EKR1"/>
<dbReference type="InterPro" id="IPR036770">
    <property type="entry name" value="Ankyrin_rpt-contain_sf"/>
</dbReference>
<feature type="transmembrane region" description="Helical" evidence="8">
    <location>
        <begin position="365"/>
        <end position="386"/>
    </location>
</feature>
<accession>A0A4S4EKR1</accession>
<feature type="transmembrane region" description="Helical" evidence="8">
    <location>
        <begin position="300"/>
        <end position="320"/>
    </location>
</feature>
<feature type="repeat" description="ANK" evidence="7">
    <location>
        <begin position="123"/>
        <end position="145"/>
    </location>
</feature>
<keyword evidence="6 8" id="KW-0472">Membrane</keyword>
<evidence type="ECO:0000256" key="2">
    <source>
        <dbReference type="ARBA" id="ARBA00022692"/>
    </source>
</evidence>
<name>A0A4S4EKR1_CAMSN</name>
<keyword evidence="3" id="KW-0677">Repeat</keyword>
<dbReference type="Pfam" id="PF12796">
    <property type="entry name" value="Ank_2"/>
    <property type="match status" value="2"/>
</dbReference>
<comment type="caution">
    <text evidence="10">The sequence shown here is derived from an EMBL/GenBank/DDBJ whole genome shotgun (WGS) entry which is preliminary data.</text>
</comment>
<evidence type="ECO:0000313" key="11">
    <source>
        <dbReference type="Proteomes" id="UP000306102"/>
    </source>
</evidence>
<dbReference type="PANTHER" id="PTHR24186">
    <property type="entry name" value="PROTEIN PHOSPHATASE 1 REGULATORY SUBUNIT"/>
    <property type="match status" value="1"/>
</dbReference>
<evidence type="ECO:0000256" key="8">
    <source>
        <dbReference type="SAM" id="Phobius"/>
    </source>
</evidence>
<evidence type="ECO:0000256" key="6">
    <source>
        <dbReference type="ARBA" id="ARBA00023136"/>
    </source>
</evidence>
<dbReference type="Pfam" id="PF13962">
    <property type="entry name" value="PGG"/>
    <property type="match status" value="1"/>
</dbReference>
<sequence length="452" mass="50572">MSHREGEEESGGGRVEQKLQELHEAIVEGNNKLEAFKEILNEDPKILDRIKVGCFIHTPLHVAAYHGHLEFVKEILKRSPGLVEVQDSRRWSPLHVASARGHLDIVQALVSENPDMCTALDGDARTPLHLAAMKGKKEVLGKLFEASLYGPHELMNVKDVAGNTILHLAVRNKKLQVVKYLLDKIEKAEKTESRINAVNAVNNCGYTAYDIVMESKNDTQELKDIKVTFRKVKAMKAKDLSQGEWLSKKRDILMVVASLIATMAFQAGINPPGGFWQDNTPPHRAGEAIMAYNYPNTYPYFIRANTTGFVASVSTILLLITGWPFKKKFFMWLLVVIMWVTITSIAFTYAFSIVVVSPKGEREPLFHTIVVGAIVWCCVMVSLLIAHTIRVINWWLKTNKGINVWPQIKEFFKSNTSGQGTNSSNGDAHQIELSGQGLQQSSNGEVLQIQLK</sequence>
<feature type="domain" description="PGG" evidence="9">
    <location>
        <begin position="244"/>
        <end position="356"/>
    </location>
</feature>
<feature type="repeat" description="ANK" evidence="7">
    <location>
        <begin position="89"/>
        <end position="116"/>
    </location>
</feature>
<dbReference type="EMBL" id="SDRB02003935">
    <property type="protein sequence ID" value="THG16665.1"/>
    <property type="molecule type" value="Genomic_DNA"/>
</dbReference>
<dbReference type="GO" id="GO:0005886">
    <property type="term" value="C:plasma membrane"/>
    <property type="evidence" value="ECO:0007669"/>
    <property type="project" value="TreeGrafter"/>
</dbReference>